<feature type="transmembrane region" description="Helical" evidence="1">
    <location>
        <begin position="6"/>
        <end position="25"/>
    </location>
</feature>
<protein>
    <submittedName>
        <fullName evidence="2">Uncharacterized protein</fullName>
    </submittedName>
</protein>
<organism evidence="2 3">
    <name type="scientific">Prunus armeniaca</name>
    <name type="common">Apricot</name>
    <name type="synonym">Armeniaca vulgaris</name>
    <dbReference type="NCBI Taxonomy" id="36596"/>
    <lineage>
        <taxon>Eukaryota</taxon>
        <taxon>Viridiplantae</taxon>
        <taxon>Streptophyta</taxon>
        <taxon>Embryophyta</taxon>
        <taxon>Tracheophyta</taxon>
        <taxon>Spermatophyta</taxon>
        <taxon>Magnoliopsida</taxon>
        <taxon>eudicotyledons</taxon>
        <taxon>Gunneridae</taxon>
        <taxon>Pentapetalae</taxon>
        <taxon>rosids</taxon>
        <taxon>fabids</taxon>
        <taxon>Rosales</taxon>
        <taxon>Rosaceae</taxon>
        <taxon>Amygdaloideae</taxon>
        <taxon>Amygdaleae</taxon>
        <taxon>Prunus</taxon>
    </lineage>
</organism>
<name>A0A6J5VZT7_PRUAR</name>
<evidence type="ECO:0000313" key="3">
    <source>
        <dbReference type="Proteomes" id="UP000507245"/>
    </source>
</evidence>
<proteinExistence type="predicted"/>
<dbReference type="Proteomes" id="UP000507245">
    <property type="component" value="Unassembled WGS sequence"/>
</dbReference>
<keyword evidence="1" id="KW-0812">Transmembrane</keyword>
<evidence type="ECO:0000256" key="1">
    <source>
        <dbReference type="SAM" id="Phobius"/>
    </source>
</evidence>
<keyword evidence="1" id="KW-1133">Transmembrane helix</keyword>
<dbReference type="OrthoDB" id="272141at2759"/>
<reference evidence="3" key="1">
    <citation type="journal article" date="2020" name="Genome Biol.">
        <title>Gamete binning: chromosome-level and haplotype-resolved genome assembly enabled by high-throughput single-cell sequencing of gamete genomes.</title>
        <authorList>
            <person name="Campoy J.A."/>
            <person name="Sun H."/>
            <person name="Goel M."/>
            <person name="Jiao W.-B."/>
            <person name="Folz-Donahue K."/>
            <person name="Wang N."/>
            <person name="Rubio M."/>
            <person name="Liu C."/>
            <person name="Kukat C."/>
            <person name="Ruiz D."/>
            <person name="Huettel B."/>
            <person name="Schneeberger K."/>
        </authorList>
    </citation>
    <scope>NUCLEOTIDE SEQUENCE [LARGE SCALE GENOMIC DNA]</scope>
    <source>
        <strain evidence="3">cv. Rojo Pasion</strain>
    </source>
</reference>
<dbReference type="AlphaFoldDB" id="A0A6J5VZT7"/>
<keyword evidence="3" id="KW-1185">Reference proteome</keyword>
<dbReference type="EMBL" id="CAEKKB010000001">
    <property type="protein sequence ID" value="CAB4294809.1"/>
    <property type="molecule type" value="Genomic_DNA"/>
</dbReference>
<keyword evidence="1" id="KW-0472">Membrane</keyword>
<gene>
    <name evidence="2" type="ORF">ORAREDHAP_LOCUS5885</name>
</gene>
<sequence length="90" mass="10661">MNSLLHFYSIFILLKTNTFCFVIYCRLSSKIKYDNLDKLNEELLEACVHPFFDQLRDPNARLPNGHPLPSLFNFKPQVWHITLSKLLTDY</sequence>
<evidence type="ECO:0000313" key="2">
    <source>
        <dbReference type="EMBL" id="CAB4294809.1"/>
    </source>
</evidence>
<accession>A0A6J5VZT7</accession>